<keyword evidence="1" id="KW-0472">Membrane</keyword>
<dbReference type="OrthoDB" id="4871486at2"/>
<accession>A0A1H0T278</accession>
<evidence type="ECO:0000313" key="2">
    <source>
        <dbReference type="EMBL" id="SDP47871.1"/>
    </source>
</evidence>
<evidence type="ECO:0000256" key="1">
    <source>
        <dbReference type="SAM" id="Phobius"/>
    </source>
</evidence>
<gene>
    <name evidence="2" type="ORF">SAMN04489867_2599</name>
</gene>
<protein>
    <submittedName>
        <fullName evidence="2">SipW-cognate class signal peptide</fullName>
    </submittedName>
</protein>
<keyword evidence="1" id="KW-1133">Transmembrane helix</keyword>
<proteinExistence type="predicted"/>
<keyword evidence="1" id="KW-0812">Transmembrane</keyword>
<feature type="transmembrane region" description="Helical" evidence="1">
    <location>
        <begin position="44"/>
        <end position="70"/>
    </location>
</feature>
<feature type="transmembrane region" description="Helical" evidence="1">
    <location>
        <begin position="12"/>
        <end position="32"/>
    </location>
</feature>
<dbReference type="STRING" id="443156.SAMN04489867_2599"/>
<keyword evidence="3" id="KW-1185">Reference proteome</keyword>
<dbReference type="AlphaFoldDB" id="A0A1H0T278"/>
<dbReference type="Proteomes" id="UP000199077">
    <property type="component" value="Chromosome I"/>
</dbReference>
<dbReference type="RefSeq" id="WP_091786164.1">
    <property type="nucleotide sequence ID" value="NZ_LT629711.1"/>
</dbReference>
<organism evidence="2 3">
    <name type="scientific">Pedococcus dokdonensis</name>
    <dbReference type="NCBI Taxonomy" id="443156"/>
    <lineage>
        <taxon>Bacteria</taxon>
        <taxon>Bacillati</taxon>
        <taxon>Actinomycetota</taxon>
        <taxon>Actinomycetes</taxon>
        <taxon>Micrococcales</taxon>
        <taxon>Intrasporangiaceae</taxon>
        <taxon>Pedococcus</taxon>
    </lineage>
</organism>
<name>A0A1H0T278_9MICO</name>
<evidence type="ECO:0000313" key="3">
    <source>
        <dbReference type="Proteomes" id="UP000199077"/>
    </source>
</evidence>
<sequence>MPPTRRYPNFVAFIATGAILGFVVGSAFAYFSDNTTDYGHDYSMTSAVLFLGVVGAFVFGLLAAVVAVLLDRRA</sequence>
<dbReference type="EMBL" id="LT629711">
    <property type="protein sequence ID" value="SDP47871.1"/>
    <property type="molecule type" value="Genomic_DNA"/>
</dbReference>
<reference evidence="3" key="1">
    <citation type="submission" date="2016-10" db="EMBL/GenBank/DDBJ databases">
        <authorList>
            <person name="Varghese N."/>
            <person name="Submissions S."/>
        </authorList>
    </citation>
    <scope>NUCLEOTIDE SEQUENCE [LARGE SCALE GENOMIC DNA]</scope>
    <source>
        <strain evidence="3">DSM 22329</strain>
    </source>
</reference>